<proteinExistence type="inferred from homology"/>
<evidence type="ECO:0000313" key="5">
    <source>
        <dbReference type="EMBL" id="RXH78355.1"/>
    </source>
</evidence>
<dbReference type="Proteomes" id="UP000290289">
    <property type="component" value="Chromosome 13"/>
</dbReference>
<dbReference type="SUPFAM" id="SSF50104">
    <property type="entry name" value="Translation proteins SH3-like domain"/>
    <property type="match status" value="1"/>
</dbReference>
<dbReference type="GO" id="GO:0042273">
    <property type="term" value="P:ribosomal large subunit biogenesis"/>
    <property type="evidence" value="ECO:0007669"/>
    <property type="project" value="TreeGrafter"/>
</dbReference>
<dbReference type="AlphaFoldDB" id="A0A498I8H1"/>
<dbReference type="Gene3D" id="3.60.40.10">
    <property type="entry name" value="PPM-type phosphatase domain"/>
    <property type="match status" value="1"/>
</dbReference>
<name>A0A498I8H1_MALDO</name>
<sequence>MVSSLSSSMAFGFSPFKRYVEIGRVALVNYGEDYGKLVVIVDVLDQNRALVDAPDMVRSQMNFKRLSLTDIKIEIKRVPKKKELLAAMEAADVKKKWENSSWGRKLIVQKRRAALNDFDRFKLMLAKIKRAGLVRSELAKLKKASDRIQGGFMGVKDFHIKQRLKRFLMRSGEGRKKKEATMAKKPSWMMPAVSHGYHTIESNTSPATYGDSDSDFVVAQREQIEELELWFFGVFDARVGDGVTKYMQSHLFDKKPKESHIRGKSKETMRKAYLGARSKVREASEETNGVGSVSALVIDGEKLVLANMGDYRAVVCKDGLARQIGSRNKQSTKKSWSHRFFRGNAANTKSSKSSDLVVGVERVDPDTEFVILASTGIWEVMKNQEAVNLIRHIENPQKASECLAEEASNRMSSGCISCLVIRFD</sequence>
<dbReference type="CDD" id="cd00143">
    <property type="entry name" value="PP2Cc"/>
    <property type="match status" value="1"/>
</dbReference>
<accession>A0A498I8H1</accession>
<reference evidence="5 6" key="1">
    <citation type="submission" date="2018-10" db="EMBL/GenBank/DDBJ databases">
        <title>A high-quality apple genome assembly.</title>
        <authorList>
            <person name="Hu J."/>
        </authorList>
    </citation>
    <scope>NUCLEOTIDE SEQUENCE [LARGE SCALE GENOMIC DNA]</scope>
    <source>
        <strain evidence="6">cv. HFTH1</strain>
        <tissue evidence="5">Young leaf</tissue>
    </source>
</reference>
<keyword evidence="2" id="KW-0689">Ribosomal protein</keyword>
<comment type="similarity">
    <text evidence="1">Belongs to the eukaryotic ribosomal protein eL14 family.</text>
</comment>
<evidence type="ECO:0000259" key="4">
    <source>
        <dbReference type="PROSITE" id="PS51746"/>
    </source>
</evidence>
<gene>
    <name evidence="5" type="ORF">DVH24_001873</name>
</gene>
<dbReference type="PANTHER" id="PTHR11127">
    <property type="entry name" value="60S RIBOSOMAL PROTEIN L14"/>
    <property type="match status" value="1"/>
</dbReference>
<evidence type="ECO:0000313" key="6">
    <source>
        <dbReference type="Proteomes" id="UP000290289"/>
    </source>
</evidence>
<dbReference type="Gene3D" id="6.10.250.2270">
    <property type="match status" value="1"/>
</dbReference>
<dbReference type="Pfam" id="PF00481">
    <property type="entry name" value="PP2C"/>
    <property type="match status" value="2"/>
</dbReference>
<dbReference type="CDD" id="cd23702">
    <property type="entry name" value="eL14"/>
    <property type="match status" value="1"/>
</dbReference>
<feature type="domain" description="PPM-type phosphatase" evidence="4">
    <location>
        <begin position="199"/>
        <end position="423"/>
    </location>
</feature>
<dbReference type="SMART" id="SM00332">
    <property type="entry name" value="PP2Cc"/>
    <property type="match status" value="1"/>
</dbReference>
<dbReference type="Gene3D" id="2.30.30.30">
    <property type="match status" value="1"/>
</dbReference>
<organism evidence="5 6">
    <name type="scientific">Malus domestica</name>
    <name type="common">Apple</name>
    <name type="synonym">Pyrus malus</name>
    <dbReference type="NCBI Taxonomy" id="3750"/>
    <lineage>
        <taxon>Eukaryota</taxon>
        <taxon>Viridiplantae</taxon>
        <taxon>Streptophyta</taxon>
        <taxon>Embryophyta</taxon>
        <taxon>Tracheophyta</taxon>
        <taxon>Spermatophyta</taxon>
        <taxon>Magnoliopsida</taxon>
        <taxon>eudicotyledons</taxon>
        <taxon>Gunneridae</taxon>
        <taxon>Pentapetalae</taxon>
        <taxon>rosids</taxon>
        <taxon>fabids</taxon>
        <taxon>Rosales</taxon>
        <taxon>Rosaceae</taxon>
        <taxon>Amygdaloideae</taxon>
        <taxon>Maleae</taxon>
        <taxon>Malus</taxon>
    </lineage>
</organism>
<dbReference type="GO" id="GO:0006412">
    <property type="term" value="P:translation"/>
    <property type="evidence" value="ECO:0007669"/>
    <property type="project" value="InterPro"/>
</dbReference>
<dbReference type="PROSITE" id="PS51746">
    <property type="entry name" value="PPM_2"/>
    <property type="match status" value="1"/>
</dbReference>
<evidence type="ECO:0000256" key="2">
    <source>
        <dbReference type="ARBA" id="ARBA00022980"/>
    </source>
</evidence>
<dbReference type="Pfam" id="PF01929">
    <property type="entry name" value="Ribosomal_L14e"/>
    <property type="match status" value="1"/>
</dbReference>
<dbReference type="SUPFAM" id="SSF81606">
    <property type="entry name" value="PP2C-like"/>
    <property type="match status" value="1"/>
</dbReference>
<dbReference type="PANTHER" id="PTHR11127:SF2">
    <property type="entry name" value="LARGE RIBOSOMAL SUBUNIT PROTEIN EL14"/>
    <property type="match status" value="1"/>
</dbReference>
<keyword evidence="6" id="KW-1185">Reference proteome</keyword>
<protein>
    <recommendedName>
        <fullName evidence="4">PPM-type phosphatase domain-containing protein</fullName>
    </recommendedName>
</protein>
<dbReference type="GO" id="GO:0022625">
    <property type="term" value="C:cytosolic large ribosomal subunit"/>
    <property type="evidence" value="ECO:0007669"/>
    <property type="project" value="TreeGrafter"/>
</dbReference>
<evidence type="ECO:0000256" key="1">
    <source>
        <dbReference type="ARBA" id="ARBA00006592"/>
    </source>
</evidence>
<keyword evidence="3" id="KW-0687">Ribonucleoprotein</keyword>
<dbReference type="InterPro" id="IPR002784">
    <property type="entry name" value="Ribosomal_eL14_dom"/>
</dbReference>
<dbReference type="GO" id="GO:0003735">
    <property type="term" value="F:structural constituent of ribosome"/>
    <property type="evidence" value="ECO:0007669"/>
    <property type="project" value="InterPro"/>
</dbReference>
<dbReference type="InterPro" id="IPR014722">
    <property type="entry name" value="Rib_uL2_dom2"/>
</dbReference>
<comment type="caution">
    <text evidence="5">The sequence shown here is derived from an EMBL/GenBank/DDBJ whole genome shotgun (WGS) entry which is preliminary data.</text>
</comment>
<evidence type="ECO:0000256" key="3">
    <source>
        <dbReference type="ARBA" id="ARBA00023274"/>
    </source>
</evidence>
<dbReference type="FunFam" id="2.30.30.30:FF:000026">
    <property type="entry name" value="60S ribosomal protein L14-1"/>
    <property type="match status" value="1"/>
</dbReference>
<dbReference type="InterPro" id="IPR039660">
    <property type="entry name" value="Ribosomal_eL14"/>
</dbReference>
<dbReference type="InterPro" id="IPR008991">
    <property type="entry name" value="Translation_prot_SH3-like_sf"/>
</dbReference>
<dbReference type="InterPro" id="IPR036457">
    <property type="entry name" value="PPM-type-like_dom_sf"/>
</dbReference>
<dbReference type="InterPro" id="IPR001932">
    <property type="entry name" value="PPM-type_phosphatase-like_dom"/>
</dbReference>
<dbReference type="EMBL" id="RDQH01000339">
    <property type="protein sequence ID" value="RXH78355.1"/>
    <property type="molecule type" value="Genomic_DNA"/>
</dbReference>
<dbReference type="GO" id="GO:0003729">
    <property type="term" value="F:mRNA binding"/>
    <property type="evidence" value="ECO:0007669"/>
    <property type="project" value="UniProtKB-ARBA"/>
</dbReference>